<dbReference type="EMBL" id="MGJA01000003">
    <property type="protein sequence ID" value="OGM98209.1"/>
    <property type="molecule type" value="Genomic_DNA"/>
</dbReference>
<dbReference type="PANTHER" id="PTHR42966:SF3">
    <property type="entry name" value="BLR5971 PROTEIN"/>
    <property type="match status" value="1"/>
</dbReference>
<name>A0A1F8ED07_9BACT</name>
<sequence>MAKVMIGKTLVGSTKPCFVVAEIGINHNGSLEIAKKLIDMAVEAGCDAVKFQKRTIDVVYTAAELAKPRESIFGETNGDLKRGLEFGRKQYEAIDAYCRAKDILWFASCWDEDSVSFIRQFDPPCYKIASASLTDDDLLAYTRDQGKPIILSTGMSTLEEIYHAVRILGRSELVILHAVSTYPSEDRDTNLKVMGTLRKNFPGVPIGYSGHEKGISLTLAAVVMGACMVERHITLERMMWGSDHSASLEPEGLKKVVRDIRKFELARGDGVKRVLPAELPIKNKLRRK</sequence>
<evidence type="ECO:0000313" key="3">
    <source>
        <dbReference type="Proteomes" id="UP000178520"/>
    </source>
</evidence>
<dbReference type="Pfam" id="PF03102">
    <property type="entry name" value="NeuB"/>
    <property type="match status" value="1"/>
</dbReference>
<dbReference type="Gene3D" id="3.20.20.70">
    <property type="entry name" value="Aldolase class I"/>
    <property type="match status" value="1"/>
</dbReference>
<dbReference type="STRING" id="1802660.A2735_00680"/>
<proteinExistence type="predicted"/>
<dbReference type="GO" id="GO:0047444">
    <property type="term" value="F:N-acylneuraminate-9-phosphate synthase activity"/>
    <property type="evidence" value="ECO:0007669"/>
    <property type="project" value="TreeGrafter"/>
</dbReference>
<dbReference type="InterPro" id="IPR013132">
    <property type="entry name" value="PseI/NeuA/B-like_N"/>
</dbReference>
<organism evidence="2 3">
    <name type="scientific">Candidatus Yanofskybacteria bacterium RIFCSPHIGHO2_01_FULL_41_21</name>
    <dbReference type="NCBI Taxonomy" id="1802660"/>
    <lineage>
        <taxon>Bacteria</taxon>
        <taxon>Candidatus Yanofskyibacteriota</taxon>
    </lineage>
</organism>
<dbReference type="Proteomes" id="UP000178520">
    <property type="component" value="Unassembled WGS sequence"/>
</dbReference>
<dbReference type="PANTHER" id="PTHR42966">
    <property type="entry name" value="N-ACETYLNEURAMINATE SYNTHASE"/>
    <property type="match status" value="1"/>
</dbReference>
<accession>A0A1F8ED07</accession>
<evidence type="ECO:0000313" key="2">
    <source>
        <dbReference type="EMBL" id="OGM98209.1"/>
    </source>
</evidence>
<dbReference type="GO" id="GO:0016051">
    <property type="term" value="P:carbohydrate biosynthetic process"/>
    <property type="evidence" value="ECO:0007669"/>
    <property type="project" value="InterPro"/>
</dbReference>
<protein>
    <submittedName>
        <fullName evidence="2">N-acetylneuraminate synthase</fullName>
    </submittedName>
</protein>
<comment type="caution">
    <text evidence="2">The sequence shown here is derived from an EMBL/GenBank/DDBJ whole genome shotgun (WGS) entry which is preliminary data.</text>
</comment>
<dbReference type="AlphaFoldDB" id="A0A1F8ED07"/>
<reference evidence="2 3" key="1">
    <citation type="journal article" date="2016" name="Nat. Commun.">
        <title>Thousands of microbial genomes shed light on interconnected biogeochemical processes in an aquifer system.</title>
        <authorList>
            <person name="Anantharaman K."/>
            <person name="Brown C.T."/>
            <person name="Hug L.A."/>
            <person name="Sharon I."/>
            <person name="Castelle C.J."/>
            <person name="Probst A.J."/>
            <person name="Thomas B.C."/>
            <person name="Singh A."/>
            <person name="Wilkins M.J."/>
            <person name="Karaoz U."/>
            <person name="Brodie E.L."/>
            <person name="Williams K.H."/>
            <person name="Hubbard S.S."/>
            <person name="Banfield J.F."/>
        </authorList>
    </citation>
    <scope>NUCLEOTIDE SEQUENCE [LARGE SCALE GENOMIC DNA]</scope>
</reference>
<dbReference type="SUPFAM" id="SSF51569">
    <property type="entry name" value="Aldolase"/>
    <property type="match status" value="1"/>
</dbReference>
<evidence type="ECO:0000259" key="1">
    <source>
        <dbReference type="Pfam" id="PF03102"/>
    </source>
</evidence>
<dbReference type="InterPro" id="IPR013785">
    <property type="entry name" value="Aldolase_TIM"/>
</dbReference>
<feature type="domain" description="PseI/NeuA/B-like" evidence="1">
    <location>
        <begin position="37"/>
        <end position="272"/>
    </location>
</feature>
<gene>
    <name evidence="2" type="ORF">A2735_00680</name>
</gene>
<dbReference type="InterPro" id="IPR051690">
    <property type="entry name" value="PseI-like"/>
</dbReference>